<feature type="domain" description="Methyl-accepting transducer" evidence="5">
    <location>
        <begin position="118"/>
        <end position="354"/>
    </location>
</feature>
<evidence type="ECO:0000256" key="4">
    <source>
        <dbReference type="SAM" id="Phobius"/>
    </source>
</evidence>
<evidence type="ECO:0000259" key="6">
    <source>
        <dbReference type="PROSITE" id="PS50885"/>
    </source>
</evidence>
<evidence type="ECO:0000256" key="2">
    <source>
        <dbReference type="ARBA" id="ARBA00029447"/>
    </source>
</evidence>
<feature type="domain" description="HAMP" evidence="6">
    <location>
        <begin position="61"/>
        <end position="113"/>
    </location>
</feature>
<evidence type="ECO:0000313" key="7">
    <source>
        <dbReference type="EMBL" id="MBT1071840.1"/>
    </source>
</evidence>
<feature type="transmembrane region" description="Helical" evidence="4">
    <location>
        <begin position="12"/>
        <end position="33"/>
    </location>
</feature>
<feature type="transmembrane region" description="Helical" evidence="4">
    <location>
        <begin position="39"/>
        <end position="61"/>
    </location>
</feature>
<reference evidence="7 8" key="1">
    <citation type="submission" date="2021-05" db="EMBL/GenBank/DDBJ databases">
        <title>The draft genome of Geobacter chapellei DSM 13688.</title>
        <authorList>
            <person name="Xu Z."/>
            <person name="Masuda Y."/>
            <person name="Itoh H."/>
            <person name="Senoo K."/>
        </authorList>
    </citation>
    <scope>NUCLEOTIDE SEQUENCE [LARGE SCALE GENOMIC DNA]</scope>
    <source>
        <strain evidence="7 8">DSM 13688</strain>
    </source>
</reference>
<dbReference type="Proteomes" id="UP000784128">
    <property type="component" value="Unassembled WGS sequence"/>
</dbReference>
<dbReference type="InterPro" id="IPR003660">
    <property type="entry name" value="HAMP_dom"/>
</dbReference>
<dbReference type="EMBL" id="JAHDYS010000007">
    <property type="protein sequence ID" value="MBT1071840.1"/>
    <property type="molecule type" value="Genomic_DNA"/>
</dbReference>
<dbReference type="PRINTS" id="PR00260">
    <property type="entry name" value="CHEMTRNSDUCR"/>
</dbReference>
<dbReference type="PROSITE" id="PS50885">
    <property type="entry name" value="HAMP"/>
    <property type="match status" value="1"/>
</dbReference>
<dbReference type="SMART" id="SM00283">
    <property type="entry name" value="MA"/>
    <property type="match status" value="1"/>
</dbReference>
<dbReference type="InterPro" id="IPR004090">
    <property type="entry name" value="Chemotax_Me-accpt_rcpt"/>
</dbReference>
<comment type="caution">
    <text evidence="7">The sequence shown here is derived from an EMBL/GenBank/DDBJ whole genome shotgun (WGS) entry which is preliminary data.</text>
</comment>
<evidence type="ECO:0000256" key="3">
    <source>
        <dbReference type="PROSITE-ProRule" id="PRU00284"/>
    </source>
</evidence>
<dbReference type="PANTHER" id="PTHR32089">
    <property type="entry name" value="METHYL-ACCEPTING CHEMOTAXIS PROTEIN MCPB"/>
    <property type="match status" value="1"/>
</dbReference>
<evidence type="ECO:0000259" key="5">
    <source>
        <dbReference type="PROSITE" id="PS50111"/>
    </source>
</evidence>
<keyword evidence="4" id="KW-0472">Membrane</keyword>
<sequence>MFLWNLYRNQSIKVRFSILCVCYTFCMAGVAVAAHFGDLALYATFIIFTVLGAIFGIVNIVSVTGPIQRAIGYLQEMARGDLSRQVVIRRKTEMSTMFLAIIDLQQSMKGMISEMQTTSGQVADASTTLRSSSSQIAIGTANASQQSTSISTAVEELASVSTSISRSCQEMAEKASETEDATRSGETIICSMTSMMGEIERMVIGTTEAVKALGTNSERIGDIVIAISDIADQTNLLALNAAIEAARAGEQGRGFAVVADEVRSLAERTTRATREIQNIIGALQKDVTNVVTSMEQSAGSVRNGTRDVQLSSQAMGTIREHIGPLMDHVSQVATAAEEQSATAANITDSIHQISQIIDTAAKGAHQTEMAAGDLARTAGDLDSKVRRFKVTS</sequence>
<dbReference type="InterPro" id="IPR004089">
    <property type="entry name" value="MCPsignal_dom"/>
</dbReference>
<evidence type="ECO:0000256" key="1">
    <source>
        <dbReference type="ARBA" id="ARBA00023224"/>
    </source>
</evidence>
<dbReference type="CDD" id="cd11386">
    <property type="entry name" value="MCP_signal"/>
    <property type="match status" value="1"/>
</dbReference>
<keyword evidence="4" id="KW-1133">Transmembrane helix</keyword>
<accession>A0ABS5U855</accession>
<evidence type="ECO:0000313" key="8">
    <source>
        <dbReference type="Proteomes" id="UP000784128"/>
    </source>
</evidence>
<gene>
    <name evidence="7" type="ORF">KJB30_08605</name>
</gene>
<comment type="similarity">
    <text evidence="2">Belongs to the methyl-accepting chemotaxis (MCP) protein family.</text>
</comment>
<dbReference type="SUPFAM" id="SSF58104">
    <property type="entry name" value="Methyl-accepting chemotaxis protein (MCP) signaling domain"/>
    <property type="match status" value="1"/>
</dbReference>
<keyword evidence="8" id="KW-1185">Reference proteome</keyword>
<keyword evidence="4" id="KW-0812">Transmembrane</keyword>
<dbReference type="RefSeq" id="WP_214298064.1">
    <property type="nucleotide sequence ID" value="NZ_JAHDYS010000007.1"/>
</dbReference>
<dbReference type="Gene3D" id="1.10.287.950">
    <property type="entry name" value="Methyl-accepting chemotaxis protein"/>
    <property type="match status" value="1"/>
</dbReference>
<organism evidence="7 8">
    <name type="scientific">Pelotalea chapellei</name>
    <dbReference type="NCBI Taxonomy" id="44671"/>
    <lineage>
        <taxon>Bacteria</taxon>
        <taxon>Pseudomonadati</taxon>
        <taxon>Thermodesulfobacteriota</taxon>
        <taxon>Desulfuromonadia</taxon>
        <taxon>Geobacterales</taxon>
        <taxon>Geobacteraceae</taxon>
        <taxon>Pelotalea</taxon>
    </lineage>
</organism>
<name>A0ABS5U855_9BACT</name>
<dbReference type="PROSITE" id="PS50111">
    <property type="entry name" value="CHEMOTAXIS_TRANSDUC_2"/>
    <property type="match status" value="1"/>
</dbReference>
<proteinExistence type="inferred from homology"/>
<protein>
    <submittedName>
        <fullName evidence="7">Methyl-accepting chemotaxis protein</fullName>
    </submittedName>
</protein>
<dbReference type="PANTHER" id="PTHR32089:SF112">
    <property type="entry name" value="LYSOZYME-LIKE PROTEIN-RELATED"/>
    <property type="match status" value="1"/>
</dbReference>
<dbReference type="Pfam" id="PF00015">
    <property type="entry name" value="MCPsignal"/>
    <property type="match status" value="1"/>
</dbReference>
<keyword evidence="1 3" id="KW-0807">Transducer</keyword>